<reference evidence="3" key="1">
    <citation type="journal article" date="2019" name="Int. J. Syst. Evol. Microbiol.">
        <title>The Global Catalogue of Microorganisms (GCM) 10K type strain sequencing project: providing services to taxonomists for standard genome sequencing and annotation.</title>
        <authorList>
            <consortium name="The Broad Institute Genomics Platform"/>
            <consortium name="The Broad Institute Genome Sequencing Center for Infectious Disease"/>
            <person name="Wu L."/>
            <person name="Ma J."/>
        </authorList>
    </citation>
    <scope>NUCLEOTIDE SEQUENCE [LARGE SCALE GENOMIC DNA]</scope>
    <source>
        <strain evidence="3">JCM 4733</strain>
    </source>
</reference>
<evidence type="ECO:0000313" key="3">
    <source>
        <dbReference type="Proteomes" id="UP000653644"/>
    </source>
</evidence>
<dbReference type="RefSeq" id="WP_189893412.1">
    <property type="nucleotide sequence ID" value="NZ_BMVN01000041.1"/>
</dbReference>
<feature type="region of interest" description="Disordered" evidence="1">
    <location>
        <begin position="1"/>
        <end position="24"/>
    </location>
</feature>
<organism evidence="2 3">
    <name type="scientific">Streptomyces canarius</name>
    <dbReference type="NCBI Taxonomy" id="285453"/>
    <lineage>
        <taxon>Bacteria</taxon>
        <taxon>Bacillati</taxon>
        <taxon>Actinomycetota</taxon>
        <taxon>Actinomycetes</taxon>
        <taxon>Kitasatosporales</taxon>
        <taxon>Streptomycetaceae</taxon>
        <taxon>Streptomyces</taxon>
    </lineage>
</organism>
<dbReference type="EMBL" id="BMVN01000041">
    <property type="protein sequence ID" value="GHA59351.1"/>
    <property type="molecule type" value="Genomic_DNA"/>
</dbReference>
<comment type="caution">
    <text evidence="2">The sequence shown here is derived from an EMBL/GenBank/DDBJ whole genome shotgun (WGS) entry which is preliminary data.</text>
</comment>
<accession>A0ABQ3D584</accession>
<evidence type="ECO:0000256" key="1">
    <source>
        <dbReference type="SAM" id="MobiDB-lite"/>
    </source>
</evidence>
<dbReference type="Proteomes" id="UP000653644">
    <property type="component" value="Unassembled WGS sequence"/>
</dbReference>
<proteinExistence type="predicted"/>
<protein>
    <submittedName>
        <fullName evidence="2">Uncharacterized protein</fullName>
    </submittedName>
</protein>
<sequence length="100" mass="10717">MRAGRFSPVRGVPDGPGGHGTARTSRVFEGIALAHVDQKSGDRTEWIFDPKTYAYLGSRAVQVKQADGIKPGTVINWTAVLERAVVDAQRQRPGAQGTAT</sequence>
<evidence type="ECO:0000313" key="2">
    <source>
        <dbReference type="EMBL" id="GHA59351.1"/>
    </source>
</evidence>
<keyword evidence="3" id="KW-1185">Reference proteome</keyword>
<gene>
    <name evidence="2" type="ORF">GCM10010345_74590</name>
</gene>
<name>A0ABQ3D584_9ACTN</name>